<feature type="signal peptide" evidence="1">
    <location>
        <begin position="1"/>
        <end position="25"/>
    </location>
</feature>
<accession>A0ABV6N8P5</accession>
<comment type="caution">
    <text evidence="2">The sequence shown here is derived from an EMBL/GenBank/DDBJ whole genome shotgun (WGS) entry which is preliminary data.</text>
</comment>
<dbReference type="EMBL" id="JBHLUD010000020">
    <property type="protein sequence ID" value="MFC0548978.1"/>
    <property type="molecule type" value="Genomic_DNA"/>
</dbReference>
<protein>
    <submittedName>
        <fullName evidence="2">Uncharacterized protein</fullName>
    </submittedName>
</protein>
<feature type="chain" id="PRO_5046240808" evidence="1">
    <location>
        <begin position="26"/>
        <end position="165"/>
    </location>
</feature>
<name>A0ABV6N8P5_9PSEU</name>
<evidence type="ECO:0000313" key="3">
    <source>
        <dbReference type="Proteomes" id="UP001589810"/>
    </source>
</evidence>
<keyword evidence="3" id="KW-1185">Reference proteome</keyword>
<gene>
    <name evidence="2" type="ORF">ACFFH7_46235</name>
</gene>
<organism evidence="2 3">
    <name type="scientific">Kutzneria chonburiensis</name>
    <dbReference type="NCBI Taxonomy" id="1483604"/>
    <lineage>
        <taxon>Bacteria</taxon>
        <taxon>Bacillati</taxon>
        <taxon>Actinomycetota</taxon>
        <taxon>Actinomycetes</taxon>
        <taxon>Pseudonocardiales</taxon>
        <taxon>Pseudonocardiaceae</taxon>
        <taxon>Kutzneria</taxon>
    </lineage>
</organism>
<keyword evidence="1" id="KW-0732">Signal</keyword>
<evidence type="ECO:0000256" key="1">
    <source>
        <dbReference type="SAM" id="SignalP"/>
    </source>
</evidence>
<sequence length="165" mass="17206">MIKRILVALPVAAAVAVLAGPAAFADTTPVASIDIAAAPGSYPVKTSGHWSAPDQEVMVSYPKNVLKAQTDDGLGYVAVLLQAPNNEPLHVGTYTNVGYTPSHPELSGVLVIHDGLGCYAEEGGFTVDRIETDPATGFLTAFDGSFDQRCPGSTGTAHGEIHFQR</sequence>
<reference evidence="2 3" key="1">
    <citation type="submission" date="2024-09" db="EMBL/GenBank/DDBJ databases">
        <authorList>
            <person name="Sun Q."/>
            <person name="Mori K."/>
        </authorList>
    </citation>
    <scope>NUCLEOTIDE SEQUENCE [LARGE SCALE GENOMIC DNA]</scope>
    <source>
        <strain evidence="2 3">TBRC 1432</strain>
    </source>
</reference>
<dbReference type="RefSeq" id="WP_273940432.1">
    <property type="nucleotide sequence ID" value="NZ_CP097263.1"/>
</dbReference>
<evidence type="ECO:0000313" key="2">
    <source>
        <dbReference type="EMBL" id="MFC0548978.1"/>
    </source>
</evidence>
<dbReference type="Proteomes" id="UP001589810">
    <property type="component" value="Unassembled WGS sequence"/>
</dbReference>
<proteinExistence type="predicted"/>